<dbReference type="GO" id="GO:0034354">
    <property type="term" value="P:'de novo' NAD+ biosynthetic process from L-tryptophan"/>
    <property type="evidence" value="ECO:0007669"/>
    <property type="project" value="TreeGrafter"/>
</dbReference>
<dbReference type="Proteomes" id="UP001175261">
    <property type="component" value="Unassembled WGS sequence"/>
</dbReference>
<organism evidence="6 7">
    <name type="scientific">Sarocladium strictum</name>
    <name type="common">Black bundle disease fungus</name>
    <name type="synonym">Acremonium strictum</name>
    <dbReference type="NCBI Taxonomy" id="5046"/>
    <lineage>
        <taxon>Eukaryota</taxon>
        <taxon>Fungi</taxon>
        <taxon>Dikarya</taxon>
        <taxon>Ascomycota</taxon>
        <taxon>Pezizomycotina</taxon>
        <taxon>Sordariomycetes</taxon>
        <taxon>Hypocreomycetidae</taxon>
        <taxon>Hypocreales</taxon>
        <taxon>Sarocladiaceae</taxon>
        <taxon>Sarocladium</taxon>
    </lineage>
</organism>
<evidence type="ECO:0000313" key="7">
    <source>
        <dbReference type="Proteomes" id="UP001175261"/>
    </source>
</evidence>
<feature type="compositionally biased region" description="Polar residues" evidence="5">
    <location>
        <begin position="377"/>
        <end position="386"/>
    </location>
</feature>
<dbReference type="EMBL" id="JAPDFR010000004">
    <property type="protein sequence ID" value="KAK0387431.1"/>
    <property type="molecule type" value="Genomic_DNA"/>
</dbReference>
<gene>
    <name evidence="6" type="ORF">NLU13_5743</name>
</gene>
<evidence type="ECO:0000256" key="1">
    <source>
        <dbReference type="ARBA" id="ARBA00007119"/>
    </source>
</evidence>
<dbReference type="AlphaFoldDB" id="A0AA39GI40"/>
<dbReference type="GO" id="GO:0020037">
    <property type="term" value="F:heme binding"/>
    <property type="evidence" value="ECO:0007669"/>
    <property type="project" value="InterPro"/>
</dbReference>
<dbReference type="InterPro" id="IPR000898">
    <property type="entry name" value="Indolamine_dOase"/>
</dbReference>
<reference evidence="6" key="1">
    <citation type="submission" date="2022-10" db="EMBL/GenBank/DDBJ databases">
        <title>Determination and structural analysis of whole genome sequence of Sarocladium strictum F4-1.</title>
        <authorList>
            <person name="Hu L."/>
            <person name="Jiang Y."/>
        </authorList>
    </citation>
    <scope>NUCLEOTIDE SEQUENCE</scope>
    <source>
        <strain evidence="6">F4-1</strain>
    </source>
</reference>
<dbReference type="PANTHER" id="PTHR28657:SF5">
    <property type="entry name" value="INDOLEAMINE 2,3-DIOXYGENASE"/>
    <property type="match status" value="1"/>
</dbReference>
<dbReference type="GO" id="GO:0046872">
    <property type="term" value="F:metal ion binding"/>
    <property type="evidence" value="ECO:0007669"/>
    <property type="project" value="UniProtKB-KW"/>
</dbReference>
<protein>
    <recommendedName>
        <fullName evidence="8">Indoleamine 2,3-dioxygenase</fullName>
    </recommendedName>
</protein>
<dbReference type="PROSITE" id="PS00876">
    <property type="entry name" value="IDO_1"/>
    <property type="match status" value="1"/>
</dbReference>
<dbReference type="GO" id="GO:0033754">
    <property type="term" value="F:indoleamine 2,3-dioxygenase activity"/>
    <property type="evidence" value="ECO:0007669"/>
    <property type="project" value="TreeGrafter"/>
</dbReference>
<evidence type="ECO:0000256" key="2">
    <source>
        <dbReference type="ARBA" id="ARBA00022723"/>
    </source>
</evidence>
<dbReference type="Gene3D" id="1.20.58.480">
    <property type="match status" value="1"/>
</dbReference>
<keyword evidence="2 4" id="KW-0479">Metal-binding</keyword>
<dbReference type="InterPro" id="IPR037217">
    <property type="entry name" value="Trp/Indoleamine_2_3_dOase-like"/>
</dbReference>
<comment type="caution">
    <text evidence="6">The sequence shown here is derived from an EMBL/GenBank/DDBJ whole genome shotgun (WGS) entry which is preliminary data.</text>
</comment>
<evidence type="ECO:0000256" key="4">
    <source>
        <dbReference type="PIRSR" id="PIRSR600898-1"/>
    </source>
</evidence>
<keyword evidence="4" id="KW-0349">Heme</keyword>
<feature type="binding site" description="proximal binding residue" evidence="4">
    <location>
        <position position="354"/>
    </location>
    <ligand>
        <name>heme b</name>
        <dbReference type="ChEBI" id="CHEBI:60344"/>
    </ligand>
    <ligandPart>
        <name>Fe</name>
        <dbReference type="ChEBI" id="CHEBI:18248"/>
    </ligandPart>
</feature>
<comment type="similarity">
    <text evidence="1">Belongs to the indoleamine 2,3-dioxygenase family.</text>
</comment>
<evidence type="ECO:0008006" key="8">
    <source>
        <dbReference type="Google" id="ProtNLM"/>
    </source>
</evidence>
<dbReference type="GO" id="GO:0019441">
    <property type="term" value="P:L-tryptophan catabolic process to kynurenine"/>
    <property type="evidence" value="ECO:0007669"/>
    <property type="project" value="InterPro"/>
</dbReference>
<evidence type="ECO:0000256" key="3">
    <source>
        <dbReference type="ARBA" id="ARBA00023004"/>
    </source>
</evidence>
<proteinExistence type="inferred from homology"/>
<sequence length="416" mass="45612">MIQLPDLDAFDISPTLGFLSNHPPRPSFSNPHFAQLDEVAASLPALIATGSLRQRLDSLPYLDPIHLSSEGDYRRAYVVLGFLIHAYVWGGPKENVPLGTIPPQLAEPFLAVCEKLGTEPVLSYAGLCLWNWASKDGAATSPDGFFELDDLQPMGSFTGGRGEAAFYHVPVLIEAEGGPLVPLLLEAVAATGRSDSDQVTKALIRSTAIIERMKQHLPKLYTTLDAGMFYHELRPFLSGGKGMEDKGLPRGFVLQRRDGSEQEVRCIGGSAAQSSLFQFLDIVLGVQHEPMGRNSETIFHEMRAYMPGKHREFLESVSKLPSIRSYVQQNAENNALHDAYNECIKQLRQWRGSHIAVVSKYIVRPARLSMGVDQAPATDNTEQANLGTDKENNLQGTGGSALIPFLRQSRDETAGV</sequence>
<keyword evidence="3 4" id="KW-0408">Iron</keyword>
<dbReference type="PANTHER" id="PTHR28657">
    <property type="entry name" value="INDOLEAMINE 2,3-DIOXYGENASE"/>
    <property type="match status" value="1"/>
</dbReference>
<feature type="region of interest" description="Disordered" evidence="5">
    <location>
        <begin position="373"/>
        <end position="402"/>
    </location>
</feature>
<dbReference type="SUPFAM" id="SSF140959">
    <property type="entry name" value="Indolic compounds 2,3-dioxygenase-like"/>
    <property type="match status" value="1"/>
</dbReference>
<accession>A0AA39GI40</accession>
<evidence type="ECO:0000313" key="6">
    <source>
        <dbReference type="EMBL" id="KAK0387431.1"/>
    </source>
</evidence>
<keyword evidence="7" id="KW-1185">Reference proteome</keyword>
<dbReference type="Pfam" id="PF01231">
    <property type="entry name" value="IDO"/>
    <property type="match status" value="1"/>
</dbReference>
<dbReference type="GO" id="GO:0005737">
    <property type="term" value="C:cytoplasm"/>
    <property type="evidence" value="ECO:0007669"/>
    <property type="project" value="TreeGrafter"/>
</dbReference>
<name>A0AA39GI40_SARSR</name>
<evidence type="ECO:0000256" key="5">
    <source>
        <dbReference type="SAM" id="MobiDB-lite"/>
    </source>
</evidence>